<dbReference type="OrthoDB" id="2445793at2759"/>
<evidence type="ECO:0000313" key="1">
    <source>
        <dbReference type="EMBL" id="RHZ82957.1"/>
    </source>
</evidence>
<accession>A0A397J682</accession>
<organism evidence="1 2">
    <name type="scientific">Diversispora epigaea</name>
    <dbReference type="NCBI Taxonomy" id="1348612"/>
    <lineage>
        <taxon>Eukaryota</taxon>
        <taxon>Fungi</taxon>
        <taxon>Fungi incertae sedis</taxon>
        <taxon>Mucoromycota</taxon>
        <taxon>Glomeromycotina</taxon>
        <taxon>Glomeromycetes</taxon>
        <taxon>Diversisporales</taxon>
        <taxon>Diversisporaceae</taxon>
        <taxon>Diversispora</taxon>
    </lineage>
</organism>
<reference evidence="1 2" key="1">
    <citation type="submission" date="2018-08" db="EMBL/GenBank/DDBJ databases">
        <title>Genome and evolution of the arbuscular mycorrhizal fungus Diversispora epigaea (formerly Glomus versiforme) and its bacterial endosymbionts.</title>
        <authorList>
            <person name="Sun X."/>
            <person name="Fei Z."/>
            <person name="Harrison M."/>
        </authorList>
    </citation>
    <scope>NUCLEOTIDE SEQUENCE [LARGE SCALE GENOMIC DNA]</scope>
    <source>
        <strain evidence="1 2">IT104</strain>
    </source>
</reference>
<dbReference type="AlphaFoldDB" id="A0A397J682"/>
<comment type="caution">
    <text evidence="1">The sequence shown here is derived from an EMBL/GenBank/DDBJ whole genome shotgun (WGS) entry which is preliminary data.</text>
</comment>
<gene>
    <name evidence="1" type="ORF">Glove_102g44</name>
</gene>
<keyword evidence="2" id="KW-1185">Reference proteome</keyword>
<proteinExistence type="predicted"/>
<dbReference type="Proteomes" id="UP000266861">
    <property type="component" value="Unassembled WGS sequence"/>
</dbReference>
<dbReference type="EMBL" id="PQFF01000095">
    <property type="protein sequence ID" value="RHZ82957.1"/>
    <property type="molecule type" value="Genomic_DNA"/>
</dbReference>
<evidence type="ECO:0000313" key="2">
    <source>
        <dbReference type="Proteomes" id="UP000266861"/>
    </source>
</evidence>
<protein>
    <submittedName>
        <fullName evidence="1">Uncharacterized protein</fullName>
    </submittedName>
</protein>
<sequence length="324" mass="38357">MGHNLTGDILRMLKLIDFKFHICMTLPGSLTFPSRGFILIAKCKDVKWFNKYRQSLKNRRIMFFDQLFNIDFSTFLHWSHLLIFIKGVTRGIIPGWYNNLETLHNTPTIQNKLMEMKEFHNFINLFIDMYSLFKTKDRIWYSQRDKGQYNIGKLTRKRSLEDVLVDDYIAQHFVQVSRGLEPTSIVKPCEKCLININSKGNDPRCLIAIDKSESIQIPVKKSKNLISNTRHNQMEKRIVMPAKDIRKMHQIINKVKKGDTPYNNFITDEDIDFEETTFEDSKRKFLESKFMTEKVKVNKLVKITSQLRHFNNITMYTDYTCSQN</sequence>
<name>A0A397J682_9GLOM</name>